<dbReference type="Proteomes" id="UP000295703">
    <property type="component" value="Unassembled WGS sequence"/>
</dbReference>
<accession>A0A4R8R0F8</accession>
<dbReference type="InterPro" id="IPR036282">
    <property type="entry name" value="Glutathione-S-Trfase_C_sf"/>
</dbReference>
<dbReference type="STRING" id="5466.A0A4R8R0F8"/>
<sequence length="178" mass="20099">MSVFSNWTVLDRASWSSLALSWNVLGGWWSQVGREVVHVRSLGVPGIRVDEEDGVVKLACETCRSGQSTAADEDDDDVQEVMLHKGTLRQWYILEARPSEPGQNFIALKDRPTIADTSYLPFSMPCIFQLVGVGMQEWSHFDKWPQNMLSRQAIKTVLSRAPTLGHDAHPIFEERKTL</sequence>
<evidence type="ECO:0000313" key="1">
    <source>
        <dbReference type="EMBL" id="TDZ49525.1"/>
    </source>
</evidence>
<dbReference type="AlphaFoldDB" id="A0A4R8R0F8"/>
<comment type="caution">
    <text evidence="1">The sequence shown here is derived from an EMBL/GenBank/DDBJ whole genome shotgun (WGS) entry which is preliminary data.</text>
</comment>
<protein>
    <submittedName>
        <fullName evidence="1">Glutathione S-transferase aclG</fullName>
    </submittedName>
</protein>
<gene>
    <name evidence="1" type="primary">aclG</name>
    <name evidence="1" type="ORF">CTRI78_v008087</name>
</gene>
<dbReference type="SUPFAM" id="SSF47616">
    <property type="entry name" value="GST C-terminal domain-like"/>
    <property type="match status" value="1"/>
</dbReference>
<organism evidence="1 2">
    <name type="scientific">Colletotrichum trifolii</name>
    <dbReference type="NCBI Taxonomy" id="5466"/>
    <lineage>
        <taxon>Eukaryota</taxon>
        <taxon>Fungi</taxon>
        <taxon>Dikarya</taxon>
        <taxon>Ascomycota</taxon>
        <taxon>Pezizomycotina</taxon>
        <taxon>Sordariomycetes</taxon>
        <taxon>Hypocreomycetidae</taxon>
        <taxon>Glomerellales</taxon>
        <taxon>Glomerellaceae</taxon>
        <taxon>Colletotrichum</taxon>
        <taxon>Colletotrichum orbiculare species complex</taxon>
    </lineage>
</organism>
<reference evidence="1 2" key="1">
    <citation type="submission" date="2018-12" db="EMBL/GenBank/DDBJ databases">
        <title>Genome sequence and assembly of Colletotrichum trifolii.</title>
        <authorList>
            <person name="Gan P."/>
            <person name="Shirasu K."/>
        </authorList>
    </citation>
    <scope>NUCLEOTIDE SEQUENCE [LARGE SCALE GENOMIC DNA]</scope>
    <source>
        <strain evidence="1 2">543-2</strain>
    </source>
</reference>
<keyword evidence="2" id="KW-1185">Reference proteome</keyword>
<name>A0A4R8R0F8_COLTR</name>
<proteinExistence type="predicted"/>
<keyword evidence="1" id="KW-0808">Transferase</keyword>
<evidence type="ECO:0000313" key="2">
    <source>
        <dbReference type="Proteomes" id="UP000295703"/>
    </source>
</evidence>
<dbReference type="EMBL" id="RYZW01000094">
    <property type="protein sequence ID" value="TDZ49525.1"/>
    <property type="molecule type" value="Genomic_DNA"/>
</dbReference>
<dbReference type="GO" id="GO:0016740">
    <property type="term" value="F:transferase activity"/>
    <property type="evidence" value="ECO:0007669"/>
    <property type="project" value="UniProtKB-KW"/>
</dbReference>